<dbReference type="GO" id="GO:0009190">
    <property type="term" value="P:cyclic nucleotide biosynthetic process"/>
    <property type="evidence" value="ECO:0007669"/>
    <property type="project" value="InterPro"/>
</dbReference>
<feature type="transmembrane region" description="Helical" evidence="12">
    <location>
        <begin position="260"/>
        <end position="280"/>
    </location>
</feature>
<keyword evidence="6" id="KW-0547">Nucleotide-binding</keyword>
<keyword evidence="8" id="KW-0460">Magnesium</keyword>
<evidence type="ECO:0000256" key="11">
    <source>
        <dbReference type="ARBA" id="ARBA00023239"/>
    </source>
</evidence>
<dbReference type="GO" id="GO:0046872">
    <property type="term" value="F:metal ion binding"/>
    <property type="evidence" value="ECO:0007669"/>
    <property type="project" value="UniProtKB-KW"/>
</dbReference>
<evidence type="ECO:0000256" key="5">
    <source>
        <dbReference type="ARBA" id="ARBA00022723"/>
    </source>
</evidence>
<dbReference type="GO" id="GO:0005524">
    <property type="term" value="F:ATP binding"/>
    <property type="evidence" value="ECO:0007669"/>
    <property type="project" value="UniProtKB-KW"/>
</dbReference>
<evidence type="ECO:0000256" key="1">
    <source>
        <dbReference type="ARBA" id="ARBA00001593"/>
    </source>
</evidence>
<evidence type="ECO:0000256" key="6">
    <source>
        <dbReference type="ARBA" id="ARBA00022741"/>
    </source>
</evidence>
<feature type="transmembrane region" description="Helical" evidence="12">
    <location>
        <begin position="351"/>
        <end position="373"/>
    </location>
</feature>
<evidence type="ECO:0000256" key="10">
    <source>
        <dbReference type="ARBA" id="ARBA00023136"/>
    </source>
</evidence>
<feature type="domain" description="Guanylate cyclase" evidence="13">
    <location>
        <begin position="478"/>
        <end position="624"/>
    </location>
</feature>
<keyword evidence="7" id="KW-0067">ATP-binding</keyword>
<dbReference type="SUPFAM" id="SSF55073">
    <property type="entry name" value="Nucleotide cyclase"/>
    <property type="match status" value="2"/>
</dbReference>
<accession>A0A1I8IEU4</accession>
<keyword evidence="11" id="KW-0456">Lyase</keyword>
<evidence type="ECO:0000256" key="9">
    <source>
        <dbReference type="ARBA" id="ARBA00022989"/>
    </source>
</evidence>
<dbReference type="Pfam" id="PF00211">
    <property type="entry name" value="Guanylate_cyc"/>
    <property type="match status" value="2"/>
</dbReference>
<dbReference type="Proteomes" id="UP000095280">
    <property type="component" value="Unplaced"/>
</dbReference>
<evidence type="ECO:0000256" key="2">
    <source>
        <dbReference type="ARBA" id="ARBA00004141"/>
    </source>
</evidence>
<dbReference type="PANTHER" id="PTHR45627">
    <property type="entry name" value="ADENYLATE CYCLASE TYPE 1"/>
    <property type="match status" value="1"/>
</dbReference>
<proteinExistence type="predicted"/>
<feature type="domain" description="Guanylate cyclase" evidence="13">
    <location>
        <begin position="1"/>
        <end position="127"/>
    </location>
</feature>
<evidence type="ECO:0000256" key="8">
    <source>
        <dbReference type="ARBA" id="ARBA00022842"/>
    </source>
</evidence>
<dbReference type="AlphaFoldDB" id="A0A1I8IEU4"/>
<keyword evidence="9 12" id="KW-1133">Transmembrane helix</keyword>
<sequence length="704" mass="79335">ILFADICGFTTLCRQNDPEFIVRLLNVLFARFDQLAESNNCLRIKLLGDCYYCVSGLPEPRADHAKCCVEMGLDMISTISLVRVMTNAPVDMRIGIHTGTVICGVLGRDKLQFDVWSGDVYLAEILESSGRPGRVHITEVTRDSLGGDYSFEDGEGESRHAYLREHRVKTFLVVPADQQQQPQHCGDAAEPAGQGRRPASHIHKRMGVDDHGNRTRSVNDDFGTVRDPYFSIEVSCLLLAFLTGTFCVQILTQRSSMTMVPIYLFSFVTLSTLFACAVAFTTDRMFTETGCLDLEVHVNSQHDSNWTSYCLNSSALTDGVCHRAELAMPEYTTFSASLSILSLTCFTYSSFLWKSAIGLVMFVVYLLSSFFAFHSDFRSVDLVQKHCCADRDNFPLQWINCNLLILSALLIVVVQSHLVEITVRLDFMWKSQAYEANKSTEKMKRKNQRLVNNILPPHVAEHFLNSQEIYSEHCWETTVIFASICNFSEYYMDMARFDEQTCCLVLNEIISDFDDLQRQFSCVEKIKTIGSTYMAAAGLSADTQRHPGDGQELRRKQRQRHLEDTADFALALLRLICIHNRNLFASFKMRIGVNHGVVIAGVIATRKPQYDIWGDTVNIASRMESSGLQDRIQVTGTVREGLEQRGYSFETRGSITVKGVGHLTTHFLLDGPRDPMMYVQKAMPDVITAYDLKKDNGKKADLTA</sequence>
<evidence type="ECO:0000313" key="15">
    <source>
        <dbReference type="WBParaSite" id="maker-uti_cns_0011907-snap-gene-0.3-mRNA-1"/>
    </source>
</evidence>
<reference evidence="15" key="1">
    <citation type="submission" date="2016-11" db="UniProtKB">
        <authorList>
            <consortium name="WormBaseParasite"/>
        </authorList>
    </citation>
    <scope>IDENTIFICATION</scope>
</reference>
<evidence type="ECO:0000256" key="7">
    <source>
        <dbReference type="ARBA" id="ARBA00022840"/>
    </source>
</evidence>
<dbReference type="GO" id="GO:0005886">
    <property type="term" value="C:plasma membrane"/>
    <property type="evidence" value="ECO:0007669"/>
    <property type="project" value="TreeGrafter"/>
</dbReference>
<organism evidence="14 15">
    <name type="scientific">Macrostomum lignano</name>
    <dbReference type="NCBI Taxonomy" id="282301"/>
    <lineage>
        <taxon>Eukaryota</taxon>
        <taxon>Metazoa</taxon>
        <taxon>Spiralia</taxon>
        <taxon>Lophotrochozoa</taxon>
        <taxon>Platyhelminthes</taxon>
        <taxon>Rhabditophora</taxon>
        <taxon>Macrostomorpha</taxon>
        <taxon>Macrostomida</taxon>
        <taxon>Macrostomidae</taxon>
        <taxon>Macrostomum</taxon>
    </lineage>
</organism>
<dbReference type="GO" id="GO:0004016">
    <property type="term" value="F:adenylate cyclase activity"/>
    <property type="evidence" value="ECO:0007669"/>
    <property type="project" value="UniProtKB-EC"/>
</dbReference>
<feature type="transmembrane region" description="Helical" evidence="12">
    <location>
        <begin position="229"/>
        <end position="248"/>
    </location>
</feature>
<evidence type="ECO:0000313" key="14">
    <source>
        <dbReference type="Proteomes" id="UP000095280"/>
    </source>
</evidence>
<dbReference type="PANTHER" id="PTHR45627:SF12">
    <property type="entry name" value="ADENYLATE CYCLASE TYPE 2"/>
    <property type="match status" value="1"/>
</dbReference>
<dbReference type="EC" id="4.6.1.1" evidence="3"/>
<protein>
    <recommendedName>
        <fullName evidence="3">adenylate cyclase</fullName>
        <ecNumber evidence="3">4.6.1.1</ecNumber>
    </recommendedName>
</protein>
<dbReference type="InterPro" id="IPR001054">
    <property type="entry name" value="A/G_cyclase"/>
</dbReference>
<keyword evidence="10 12" id="KW-0472">Membrane</keyword>
<evidence type="ECO:0000256" key="3">
    <source>
        <dbReference type="ARBA" id="ARBA00012201"/>
    </source>
</evidence>
<dbReference type="WBParaSite" id="maker-uti_cns_0011907-snap-gene-0.3-mRNA-1">
    <property type="protein sequence ID" value="maker-uti_cns_0011907-snap-gene-0.3-mRNA-1"/>
    <property type="gene ID" value="maker-uti_cns_0011907-snap-gene-0.3"/>
</dbReference>
<evidence type="ECO:0000259" key="13">
    <source>
        <dbReference type="PROSITE" id="PS50125"/>
    </source>
</evidence>
<dbReference type="CDD" id="cd07302">
    <property type="entry name" value="CHD"/>
    <property type="match status" value="2"/>
</dbReference>
<keyword evidence="4 12" id="KW-0812">Transmembrane</keyword>
<feature type="transmembrane region" description="Helical" evidence="12">
    <location>
        <begin position="394"/>
        <end position="414"/>
    </location>
</feature>
<evidence type="ECO:0000256" key="12">
    <source>
        <dbReference type="SAM" id="Phobius"/>
    </source>
</evidence>
<evidence type="ECO:0000256" key="4">
    <source>
        <dbReference type="ARBA" id="ARBA00022692"/>
    </source>
</evidence>
<dbReference type="GO" id="GO:0035556">
    <property type="term" value="P:intracellular signal transduction"/>
    <property type="evidence" value="ECO:0007669"/>
    <property type="project" value="InterPro"/>
</dbReference>
<dbReference type="GO" id="GO:0007189">
    <property type="term" value="P:adenylate cyclase-activating G protein-coupled receptor signaling pathway"/>
    <property type="evidence" value="ECO:0007669"/>
    <property type="project" value="TreeGrafter"/>
</dbReference>
<name>A0A1I8IEU4_9PLAT</name>
<keyword evidence="5" id="KW-0479">Metal-binding</keyword>
<keyword evidence="14" id="KW-1185">Reference proteome</keyword>
<dbReference type="PROSITE" id="PS50125">
    <property type="entry name" value="GUANYLATE_CYCLASE_2"/>
    <property type="match status" value="2"/>
</dbReference>
<dbReference type="FunFam" id="3.30.70.1230:FF:000008">
    <property type="entry name" value="Adenylate cyclase type 9"/>
    <property type="match status" value="1"/>
</dbReference>
<dbReference type="Gene3D" id="3.30.70.1230">
    <property type="entry name" value="Nucleotide cyclase"/>
    <property type="match status" value="2"/>
</dbReference>
<comment type="subcellular location">
    <subcellularLocation>
        <location evidence="2">Membrane</location>
        <topology evidence="2">Multi-pass membrane protein</topology>
    </subcellularLocation>
</comment>
<dbReference type="SMART" id="SM00044">
    <property type="entry name" value="CYCc"/>
    <property type="match status" value="2"/>
</dbReference>
<dbReference type="InterPro" id="IPR029787">
    <property type="entry name" value="Nucleotide_cyclase"/>
</dbReference>
<comment type="catalytic activity">
    <reaction evidence="1">
        <text>ATP = 3',5'-cyclic AMP + diphosphate</text>
        <dbReference type="Rhea" id="RHEA:15389"/>
        <dbReference type="ChEBI" id="CHEBI:30616"/>
        <dbReference type="ChEBI" id="CHEBI:33019"/>
        <dbReference type="ChEBI" id="CHEBI:58165"/>
        <dbReference type="EC" id="4.6.1.1"/>
    </reaction>
</comment>